<dbReference type="GO" id="GO:0005794">
    <property type="term" value="C:Golgi apparatus"/>
    <property type="evidence" value="ECO:0007669"/>
    <property type="project" value="TreeGrafter"/>
</dbReference>
<dbReference type="EMBL" id="AUZX01006472">
    <property type="protein sequence ID" value="EQD63528.1"/>
    <property type="molecule type" value="Genomic_DNA"/>
</dbReference>
<proteinExistence type="predicted"/>
<reference evidence="2" key="1">
    <citation type="submission" date="2013-08" db="EMBL/GenBank/DDBJ databases">
        <authorList>
            <person name="Mendez C."/>
            <person name="Richter M."/>
            <person name="Ferrer M."/>
            <person name="Sanchez J."/>
        </authorList>
    </citation>
    <scope>NUCLEOTIDE SEQUENCE</scope>
</reference>
<keyword evidence="1" id="KW-0808">Transferase</keyword>
<dbReference type="InterPro" id="IPR026634">
    <property type="entry name" value="TPST-like"/>
</dbReference>
<reference evidence="2" key="2">
    <citation type="journal article" date="2014" name="ISME J.">
        <title>Microbial stratification in low pH oxic and suboxic macroscopic growths along an acid mine drainage.</title>
        <authorList>
            <person name="Mendez-Garcia C."/>
            <person name="Mesa V."/>
            <person name="Sprenger R.R."/>
            <person name="Richter M."/>
            <person name="Diez M.S."/>
            <person name="Solano J."/>
            <person name="Bargiela R."/>
            <person name="Golyshina O.V."/>
            <person name="Manteca A."/>
            <person name="Ramos J.L."/>
            <person name="Gallego J.R."/>
            <person name="Llorente I."/>
            <person name="Martins Dos Santos V.A."/>
            <person name="Jensen O.N."/>
            <person name="Pelaez A.I."/>
            <person name="Sanchez J."/>
            <person name="Ferrer M."/>
        </authorList>
    </citation>
    <scope>NUCLEOTIDE SEQUENCE</scope>
</reference>
<sequence>LGPTHGRASLTLARLHRQSAQHHHLDYIARQLSRVESGSEDHAAFEFAHYKELEDLGRFDEAWSALLRGNAVMAARNPHDAALEQRLFARLRQHCTPAFLAELASDNGTTPQPIFVLGLPRSGTTLLERLLGKHAAIAAPGELPDFPRQLRWCADVHGASLLDERVLDRLDVIDYAQLGSATWRRRSGTPAPAAYVDKLPSNYMLAGLIHKALPRAPILHLVRAPLDVCFSNFRALFGDAHNYSYSLDDMAVHYRRYRALMAHWHAAMPGVILDVDYA</sequence>
<feature type="non-terminal residue" evidence="2">
    <location>
        <position position="1"/>
    </location>
</feature>
<dbReference type="SUPFAM" id="SSF52540">
    <property type="entry name" value="P-loop containing nucleoside triphosphate hydrolases"/>
    <property type="match status" value="1"/>
</dbReference>
<comment type="caution">
    <text evidence="2">The sequence shown here is derived from an EMBL/GenBank/DDBJ whole genome shotgun (WGS) entry which is preliminary data.</text>
</comment>
<dbReference type="Gene3D" id="3.40.50.300">
    <property type="entry name" value="P-loop containing nucleotide triphosphate hydrolases"/>
    <property type="match status" value="1"/>
</dbReference>
<organism evidence="2">
    <name type="scientific">mine drainage metagenome</name>
    <dbReference type="NCBI Taxonomy" id="410659"/>
    <lineage>
        <taxon>unclassified sequences</taxon>
        <taxon>metagenomes</taxon>
        <taxon>ecological metagenomes</taxon>
    </lineage>
</organism>
<dbReference type="AlphaFoldDB" id="T1B4Q3"/>
<protein>
    <submittedName>
        <fullName evidence="2">TPR repeat-containing protein</fullName>
    </submittedName>
</protein>
<dbReference type="PANTHER" id="PTHR12788">
    <property type="entry name" value="PROTEIN-TYROSINE SULFOTRANSFERASE 2"/>
    <property type="match status" value="1"/>
</dbReference>
<name>T1B4Q3_9ZZZZ</name>
<feature type="non-terminal residue" evidence="2">
    <location>
        <position position="278"/>
    </location>
</feature>
<dbReference type="InterPro" id="IPR027417">
    <property type="entry name" value="P-loop_NTPase"/>
</dbReference>
<accession>T1B4Q3</accession>
<evidence type="ECO:0000256" key="1">
    <source>
        <dbReference type="ARBA" id="ARBA00022679"/>
    </source>
</evidence>
<dbReference type="GO" id="GO:0008476">
    <property type="term" value="F:protein-tyrosine sulfotransferase activity"/>
    <property type="evidence" value="ECO:0007669"/>
    <property type="project" value="InterPro"/>
</dbReference>
<dbReference type="PANTHER" id="PTHR12788:SF10">
    <property type="entry name" value="PROTEIN-TYROSINE SULFOTRANSFERASE"/>
    <property type="match status" value="1"/>
</dbReference>
<gene>
    <name evidence="2" type="ORF">B1A_09083</name>
</gene>
<dbReference type="Pfam" id="PF13469">
    <property type="entry name" value="Sulfotransfer_3"/>
    <property type="match status" value="1"/>
</dbReference>
<evidence type="ECO:0000313" key="2">
    <source>
        <dbReference type="EMBL" id="EQD63528.1"/>
    </source>
</evidence>